<sequence>MGVMRVLWMAILSFSLLGCGDSFGSRLTPERTAVAFFEAVYIQRDINQALPYVTDEIASQLKHYRLASQVQRHLFGLYLEPAEVELSDSTGNFFGRNQADILVTIKLSGMKGNKKWRDIRQVKLSQFNKEWRVKEIIMHPWPSNAN</sequence>
<gene>
    <name evidence="1" type="ORF">FCL42_00075</name>
</gene>
<evidence type="ECO:0000313" key="2">
    <source>
        <dbReference type="Proteomes" id="UP000305675"/>
    </source>
</evidence>
<dbReference type="OrthoDB" id="5767078at2"/>
<protein>
    <recommendedName>
        <fullName evidence="3">Lipoprotein</fullName>
    </recommendedName>
</protein>
<dbReference type="Proteomes" id="UP000305675">
    <property type="component" value="Unassembled WGS sequence"/>
</dbReference>
<dbReference type="AlphaFoldDB" id="A0A4U1BRB8"/>
<dbReference type="RefSeq" id="WP_136861345.1">
    <property type="nucleotide sequence ID" value="NZ_SWCJ01000001.1"/>
</dbReference>
<dbReference type="PROSITE" id="PS51257">
    <property type="entry name" value="PROKAR_LIPOPROTEIN"/>
    <property type="match status" value="1"/>
</dbReference>
<name>A0A4U1BRB8_9GAMM</name>
<evidence type="ECO:0000313" key="1">
    <source>
        <dbReference type="EMBL" id="TKB58197.1"/>
    </source>
</evidence>
<reference evidence="1 2" key="1">
    <citation type="submission" date="2019-04" db="EMBL/GenBank/DDBJ databases">
        <authorList>
            <person name="Hwang J.C."/>
        </authorList>
    </citation>
    <scope>NUCLEOTIDE SEQUENCE [LARGE SCALE GENOMIC DNA]</scope>
    <source>
        <strain evidence="1 2">IMCC35002</strain>
    </source>
</reference>
<proteinExistence type="predicted"/>
<dbReference type="EMBL" id="SWCJ01000001">
    <property type="protein sequence ID" value="TKB58197.1"/>
    <property type="molecule type" value="Genomic_DNA"/>
</dbReference>
<comment type="caution">
    <text evidence="1">The sequence shown here is derived from an EMBL/GenBank/DDBJ whole genome shotgun (WGS) entry which is preliminary data.</text>
</comment>
<evidence type="ECO:0008006" key="3">
    <source>
        <dbReference type="Google" id="ProtNLM"/>
    </source>
</evidence>
<organism evidence="1 2">
    <name type="scientific">Ferrimonas aestuarii</name>
    <dbReference type="NCBI Taxonomy" id="2569539"/>
    <lineage>
        <taxon>Bacteria</taxon>
        <taxon>Pseudomonadati</taxon>
        <taxon>Pseudomonadota</taxon>
        <taxon>Gammaproteobacteria</taxon>
        <taxon>Alteromonadales</taxon>
        <taxon>Ferrimonadaceae</taxon>
        <taxon>Ferrimonas</taxon>
    </lineage>
</organism>
<accession>A0A4U1BRB8</accession>
<keyword evidence="2" id="KW-1185">Reference proteome</keyword>